<dbReference type="SUPFAM" id="SSF46600">
    <property type="entry name" value="C-terminal UvrC-binding domain of UvrB"/>
    <property type="match status" value="1"/>
</dbReference>
<feature type="domain" description="UVR" evidence="8">
    <location>
        <begin position="231"/>
        <end position="266"/>
    </location>
</feature>
<proteinExistence type="inferred from homology"/>
<evidence type="ECO:0000256" key="2">
    <source>
        <dbReference type="ARBA" id="ARBA00022763"/>
    </source>
</evidence>
<protein>
    <recommendedName>
        <fullName evidence="7">UvrABC system protein C</fullName>
        <shortName evidence="7">Protein UvrC</shortName>
    </recommendedName>
    <alternativeName>
        <fullName evidence="7">Excinuclease ABC subunit C</fullName>
    </alternativeName>
</protein>
<dbReference type="InterPro" id="IPR001162">
    <property type="entry name" value="UvrC_RNase_H_dom"/>
</dbReference>
<dbReference type="HAMAP" id="MF_00203">
    <property type="entry name" value="UvrC"/>
    <property type="match status" value="1"/>
</dbReference>
<comment type="similarity">
    <text evidence="7">Belongs to the UvrC family.</text>
</comment>
<dbReference type="Pfam" id="PF22920">
    <property type="entry name" value="UvrC_RNaseH"/>
    <property type="match status" value="1"/>
</dbReference>
<dbReference type="GO" id="GO:0005737">
    <property type="term" value="C:cytoplasm"/>
    <property type="evidence" value="ECO:0007669"/>
    <property type="project" value="UniProtKB-SubCell"/>
</dbReference>
<dbReference type="GO" id="GO:0006289">
    <property type="term" value="P:nucleotide-excision repair"/>
    <property type="evidence" value="ECO:0007669"/>
    <property type="project" value="UniProtKB-UniRule"/>
</dbReference>
<dbReference type="Gene3D" id="3.30.420.340">
    <property type="entry name" value="UvrC, RNAse H endonuclease domain"/>
    <property type="match status" value="1"/>
</dbReference>
<dbReference type="GO" id="GO:0009380">
    <property type="term" value="C:excinuclease repair complex"/>
    <property type="evidence" value="ECO:0007669"/>
    <property type="project" value="InterPro"/>
</dbReference>
<dbReference type="PANTHER" id="PTHR30562:SF1">
    <property type="entry name" value="UVRABC SYSTEM PROTEIN C"/>
    <property type="match status" value="1"/>
</dbReference>
<keyword evidence="6 7" id="KW-0742">SOS response</keyword>
<dbReference type="Gene3D" id="3.40.1440.10">
    <property type="entry name" value="GIY-YIG endonuclease"/>
    <property type="match status" value="1"/>
</dbReference>
<keyword evidence="3 7" id="KW-0228">DNA excision</keyword>
<dbReference type="InterPro" id="IPR050066">
    <property type="entry name" value="UvrABC_protein_C"/>
</dbReference>
<gene>
    <name evidence="7" type="primary">uvrC</name>
    <name evidence="11" type="ORF">C725_2018</name>
</gene>
<dbReference type="Proteomes" id="UP000011717">
    <property type="component" value="Unassembled WGS sequence"/>
</dbReference>
<dbReference type="PROSITE" id="PS50151">
    <property type="entry name" value="UVR"/>
    <property type="match status" value="1"/>
</dbReference>
<dbReference type="AlphaFoldDB" id="M2TLN9"/>
<sequence>MADSPQTDRFSEEQATYAVRGKDSPDLDLGVKAIRNVLKTLPARPGVYRMQDAEGTVLYVGKARSLRARVTNYTQVKALPKRLQRMVALTRQMTVVTTHTEAEALLLEAQLIKRFRPAFNVLLRDDKSFPFIFLREDHDFPQIRKHRGARRGKGIYFGPFASAGSVNRTLNALQKVFLLRSCSDSYMNNRSRPCLLYQIRRCSAPCTGRIDEEGYAELVRDTKDFLAGKSQTVQRKLGDAMTGAAAKQDFELAAIYRDRLRALTFIQGQTGTAEGVRDADVIALAEKANQVCIQAFFIRGGQNWGHRAFFPKNVSGEDLDEVLSSFLMQFYEDMPVPPEILVDRDLSERALIEEALQARARRKMNMKRPQRGALRRLVEHAQRNAVEALDRRLAESTTQAKLLRELADLFELEAPPRRIEVYDNSHIQGSNAGGAMIVAGPEGFQKNAYRKFNIRDDSIAPGDDFGMMRHVLRRRFARLAKDDPDRSKGQWPDLVLIDGGKGQLSAAREIAAECDVEDIPLVGVAKGPDRNAGRETFYLEDGRELTLPTNDPVLFYLQRLRDEAHRFAIGAHRAKRSKAISANPLDDVPGIGPARKRALLMHFGTAKAVRSAGMEQLLDAPGISSTVARKVYDFFHPAG</sequence>
<evidence type="ECO:0000259" key="8">
    <source>
        <dbReference type="PROSITE" id="PS50151"/>
    </source>
</evidence>
<evidence type="ECO:0000256" key="4">
    <source>
        <dbReference type="ARBA" id="ARBA00022881"/>
    </source>
</evidence>
<name>M2TLN9_9SPHN</name>
<dbReference type="SUPFAM" id="SSF82771">
    <property type="entry name" value="GIY-YIG endonuclease"/>
    <property type="match status" value="1"/>
</dbReference>
<dbReference type="PANTHER" id="PTHR30562">
    <property type="entry name" value="UVRC/OXIDOREDUCTASE"/>
    <property type="match status" value="1"/>
</dbReference>
<dbReference type="PROSITE" id="PS50165">
    <property type="entry name" value="UVRC"/>
    <property type="match status" value="1"/>
</dbReference>
<accession>M2TLN9</accession>
<feature type="domain" description="UvrC family homology region profile" evidence="10">
    <location>
        <begin position="281"/>
        <end position="510"/>
    </location>
</feature>
<dbReference type="FunFam" id="3.40.1440.10:FF:000001">
    <property type="entry name" value="UvrABC system protein C"/>
    <property type="match status" value="1"/>
</dbReference>
<evidence type="ECO:0000256" key="7">
    <source>
        <dbReference type="HAMAP-Rule" id="MF_00203"/>
    </source>
</evidence>
<evidence type="ECO:0000256" key="5">
    <source>
        <dbReference type="ARBA" id="ARBA00023204"/>
    </source>
</evidence>
<dbReference type="Gene3D" id="1.10.150.20">
    <property type="entry name" value="5' to 3' exonuclease, C-terminal subdomain"/>
    <property type="match status" value="1"/>
</dbReference>
<comment type="caution">
    <text evidence="11">The sequence shown here is derived from an EMBL/GenBank/DDBJ whole genome shotgun (WGS) entry which is preliminary data.</text>
</comment>
<dbReference type="InterPro" id="IPR004791">
    <property type="entry name" value="UvrC"/>
</dbReference>
<comment type="function">
    <text evidence="7">The UvrABC repair system catalyzes the recognition and processing of DNA lesions. UvrC both incises the 5' and 3' sides of the lesion. The N-terminal half is responsible for the 3' incision and the C-terminal half is responsible for the 5' incision.</text>
</comment>
<reference evidence="11 12" key="1">
    <citation type="journal article" date="2013" name="Genome Announc.">
        <title>Draft Genome Sequence of Strain JLT2015T, Belonging to the Family Sphingomonadaceae of the Alphaproteobacteria.</title>
        <authorList>
            <person name="Tang K."/>
            <person name="Liu K."/>
            <person name="Li S."/>
            <person name="Jiao N."/>
        </authorList>
    </citation>
    <scope>NUCLEOTIDE SEQUENCE [LARGE SCALE GENOMIC DNA]</scope>
    <source>
        <strain evidence="11 12">JLT2015</strain>
    </source>
</reference>
<keyword evidence="2 7" id="KW-0227">DNA damage</keyword>
<dbReference type="PATRIC" id="fig|1234595.3.peg.2019"/>
<evidence type="ECO:0000259" key="9">
    <source>
        <dbReference type="PROSITE" id="PS50164"/>
    </source>
</evidence>
<dbReference type="InterPro" id="IPR010994">
    <property type="entry name" value="RuvA_2-like"/>
</dbReference>
<dbReference type="GO" id="GO:0003677">
    <property type="term" value="F:DNA binding"/>
    <property type="evidence" value="ECO:0007669"/>
    <property type="project" value="UniProtKB-UniRule"/>
</dbReference>
<dbReference type="CDD" id="cd10434">
    <property type="entry name" value="GIY-YIG_UvrC_Cho"/>
    <property type="match status" value="1"/>
</dbReference>
<keyword evidence="12" id="KW-1185">Reference proteome</keyword>
<dbReference type="OrthoDB" id="9804933at2"/>
<evidence type="ECO:0000259" key="10">
    <source>
        <dbReference type="PROSITE" id="PS50165"/>
    </source>
</evidence>
<dbReference type="RefSeq" id="WP_008602489.1">
    <property type="nucleotide sequence ID" value="NZ_AMRV01000006.1"/>
</dbReference>
<dbReference type="InterPro" id="IPR000305">
    <property type="entry name" value="GIY-YIG_endonuc"/>
</dbReference>
<keyword evidence="4 7" id="KW-0267">Excision nuclease</keyword>
<dbReference type="NCBIfam" id="TIGR00194">
    <property type="entry name" value="uvrC"/>
    <property type="match status" value="1"/>
</dbReference>
<dbReference type="InterPro" id="IPR003583">
    <property type="entry name" value="Hlx-hairpin-Hlx_DNA-bd_motif"/>
</dbReference>
<dbReference type="Pfam" id="PF14520">
    <property type="entry name" value="HHH_5"/>
    <property type="match status" value="1"/>
</dbReference>
<keyword evidence="1 7" id="KW-0963">Cytoplasm</keyword>
<dbReference type="InterPro" id="IPR035901">
    <property type="entry name" value="GIY-YIG_endonuc_sf"/>
</dbReference>
<evidence type="ECO:0000256" key="6">
    <source>
        <dbReference type="ARBA" id="ARBA00023236"/>
    </source>
</evidence>
<dbReference type="InterPro" id="IPR001943">
    <property type="entry name" value="UVR_dom"/>
</dbReference>
<evidence type="ECO:0000256" key="3">
    <source>
        <dbReference type="ARBA" id="ARBA00022769"/>
    </source>
</evidence>
<dbReference type="SMART" id="SM00278">
    <property type="entry name" value="HhH1"/>
    <property type="match status" value="2"/>
</dbReference>
<dbReference type="InterPro" id="IPR038476">
    <property type="entry name" value="UvrC_RNase_H_dom_sf"/>
</dbReference>
<comment type="subcellular location">
    <subcellularLocation>
        <location evidence="7">Cytoplasm</location>
    </subcellularLocation>
</comment>
<dbReference type="InterPro" id="IPR036876">
    <property type="entry name" value="UVR_dom_sf"/>
</dbReference>
<dbReference type="SMART" id="SM00465">
    <property type="entry name" value="GIYc"/>
    <property type="match status" value="1"/>
</dbReference>
<dbReference type="GO" id="GO:0009432">
    <property type="term" value="P:SOS response"/>
    <property type="evidence" value="ECO:0007669"/>
    <property type="project" value="UniProtKB-UniRule"/>
</dbReference>
<keyword evidence="5 7" id="KW-0234">DNA repair</keyword>
<dbReference type="PROSITE" id="PS50164">
    <property type="entry name" value="GIY_YIG"/>
    <property type="match status" value="1"/>
</dbReference>
<evidence type="ECO:0000313" key="11">
    <source>
        <dbReference type="EMBL" id="EMD82631.1"/>
    </source>
</evidence>
<dbReference type="FunFam" id="3.30.420.340:FF:000001">
    <property type="entry name" value="UvrABC system protein C"/>
    <property type="match status" value="1"/>
</dbReference>
<dbReference type="Pfam" id="PF08459">
    <property type="entry name" value="UvrC_RNaseH_dom"/>
    <property type="match status" value="1"/>
</dbReference>
<evidence type="ECO:0000313" key="12">
    <source>
        <dbReference type="Proteomes" id="UP000011717"/>
    </source>
</evidence>
<dbReference type="Pfam" id="PF01541">
    <property type="entry name" value="GIY-YIG"/>
    <property type="match status" value="1"/>
</dbReference>
<dbReference type="NCBIfam" id="NF001824">
    <property type="entry name" value="PRK00558.1-5"/>
    <property type="match status" value="1"/>
</dbReference>
<comment type="subunit">
    <text evidence="7">Interacts with UvrB in an incision complex.</text>
</comment>
<dbReference type="InterPro" id="IPR047296">
    <property type="entry name" value="GIY-YIG_UvrC_Cho"/>
</dbReference>
<dbReference type="Pfam" id="PF02151">
    <property type="entry name" value="UVR"/>
    <property type="match status" value="1"/>
</dbReference>
<organism evidence="11 12">
    <name type="scientific">Pacificimonas flava</name>
    <dbReference type="NCBI Taxonomy" id="1234595"/>
    <lineage>
        <taxon>Bacteria</taxon>
        <taxon>Pseudomonadati</taxon>
        <taxon>Pseudomonadota</taxon>
        <taxon>Alphaproteobacteria</taxon>
        <taxon>Sphingomonadales</taxon>
        <taxon>Sphingosinicellaceae</taxon>
        <taxon>Pacificimonas</taxon>
    </lineage>
</organism>
<dbReference type="SUPFAM" id="SSF47781">
    <property type="entry name" value="RuvA domain 2-like"/>
    <property type="match status" value="1"/>
</dbReference>
<feature type="domain" description="GIY-YIG" evidence="9">
    <location>
        <begin position="43"/>
        <end position="121"/>
    </location>
</feature>
<evidence type="ECO:0000256" key="1">
    <source>
        <dbReference type="ARBA" id="ARBA00022490"/>
    </source>
</evidence>
<dbReference type="EMBL" id="AMRV01000006">
    <property type="protein sequence ID" value="EMD82631.1"/>
    <property type="molecule type" value="Genomic_DNA"/>
</dbReference>
<dbReference type="GO" id="GO:0009381">
    <property type="term" value="F:excinuclease ABC activity"/>
    <property type="evidence" value="ECO:0007669"/>
    <property type="project" value="UniProtKB-UniRule"/>
</dbReference>